<dbReference type="InterPro" id="IPR008207">
    <property type="entry name" value="Sig_transdc_His_kin_Hpt_dom"/>
</dbReference>
<dbReference type="SUPFAM" id="SSF52172">
    <property type="entry name" value="CheY-like"/>
    <property type="match status" value="1"/>
</dbReference>
<evidence type="ECO:0000259" key="15">
    <source>
        <dbReference type="PROSITE" id="PS50109"/>
    </source>
</evidence>
<dbReference type="InterPro" id="IPR001789">
    <property type="entry name" value="Sig_transdc_resp-reg_receiver"/>
</dbReference>
<evidence type="ECO:0000256" key="6">
    <source>
        <dbReference type="ARBA" id="ARBA00022692"/>
    </source>
</evidence>
<dbReference type="GO" id="GO:0005524">
    <property type="term" value="F:ATP binding"/>
    <property type="evidence" value="ECO:0007669"/>
    <property type="project" value="UniProtKB-KW"/>
</dbReference>
<dbReference type="Proteomes" id="UP001252270">
    <property type="component" value="Unassembled WGS sequence"/>
</dbReference>
<evidence type="ECO:0000256" key="7">
    <source>
        <dbReference type="ARBA" id="ARBA00022741"/>
    </source>
</evidence>
<dbReference type="PROSITE" id="PS50109">
    <property type="entry name" value="HIS_KIN"/>
    <property type="match status" value="1"/>
</dbReference>
<dbReference type="PROSITE" id="PS50110">
    <property type="entry name" value="RESPONSE_REGULATORY"/>
    <property type="match status" value="1"/>
</dbReference>
<comment type="subcellular location">
    <subcellularLocation>
        <location evidence="2">Cell membrane</location>
        <topology evidence="2">Multi-pass membrane protein</topology>
    </subcellularLocation>
</comment>
<evidence type="ECO:0000256" key="4">
    <source>
        <dbReference type="ARBA" id="ARBA00022475"/>
    </source>
</evidence>
<dbReference type="SMART" id="SM00448">
    <property type="entry name" value="REC"/>
    <property type="match status" value="1"/>
</dbReference>
<keyword evidence="8 18" id="KW-0067">ATP-binding</keyword>
<dbReference type="InterPro" id="IPR005467">
    <property type="entry name" value="His_kinase_dom"/>
</dbReference>
<evidence type="ECO:0000256" key="9">
    <source>
        <dbReference type="ARBA" id="ARBA00022989"/>
    </source>
</evidence>
<evidence type="ECO:0000256" key="13">
    <source>
        <dbReference type="PROSITE-ProRule" id="PRU00169"/>
    </source>
</evidence>
<keyword evidence="7" id="KW-0547">Nucleotide-binding</keyword>
<dbReference type="Pfam" id="PF02518">
    <property type="entry name" value="HATPase_c"/>
    <property type="match status" value="1"/>
</dbReference>
<dbReference type="Pfam" id="PF00072">
    <property type="entry name" value="Response_reg"/>
    <property type="match status" value="1"/>
</dbReference>
<dbReference type="RefSeq" id="WP_309635545.1">
    <property type="nucleotide sequence ID" value="NZ_JARWAL010000001.1"/>
</dbReference>
<evidence type="ECO:0000256" key="3">
    <source>
        <dbReference type="ARBA" id="ARBA00012438"/>
    </source>
</evidence>
<proteinExistence type="predicted"/>
<dbReference type="InterPro" id="IPR036641">
    <property type="entry name" value="HPT_dom_sf"/>
</dbReference>
<dbReference type="Gene3D" id="3.30.565.10">
    <property type="entry name" value="Histidine kinase-like ATPase, C-terminal domain"/>
    <property type="match status" value="1"/>
</dbReference>
<sequence length="753" mass="82275">MPATSRLRYRVATLAAILLFVSSLVTGGAIYHRQQQVEQKLLENLVWATYQFDREVRESRMALLQASGGDVATLLLRHEILISRATLFQRGQLHQALLNTPLLEATGTAVEAALALDPLMLPIEAGEQPLDDNTRRMLDAELAALQSLTATLLVDVNTHVSALRHRERNDLLSLYGVVLGLIVLLMASGSVLVLLLIREGREHAAKTRQLQQRTDELDATARLAEKASQAKSEFMAVMSHEIRTPLNGVVGVADLLSDEPLPGRSRELLRSLNDSVLSLQAVIDDVIDYTRYEAGGLELDARPFELGPFIDQLSRGYRLEAERRGLLFEVRIEPGLPAALEGDIARLRQVLMNLLNNAFKFTAEGAISLRVERAQEGSVRFLIRDTGCGIPEQSREALFKPFSQVDRGISRRYGGSGLGLAICARLISSMGGQIDVESHAGLGSLFWFEVPLPAVSLEEARYHLGSASSDGDLVELVPRRILVVEDQATNRELARAMLERLGQRVKVAEDGQVALELLTTEPFDLVLMDMQMPVLDGLATTRRWREREAPSGRRLPIVAMTANVMPEDRERCLAAGMDEVLGKPFTRQDLYRLLQGSLPGVAEPASAPSPPDQYDTASDSLLDLATLASLEEGLDGPTLRDLMTRFLSRLGERQQLLVEALGRMDLEAVAEGAHALKGAAASMGCQGLASAAADLEHRALLGEAEANELESLVARIAQLGHQSREALTQLGYLASVPTDAITPPSLRPTSSRR</sequence>
<dbReference type="Gene3D" id="3.40.50.2300">
    <property type="match status" value="1"/>
</dbReference>
<dbReference type="SUPFAM" id="SSF47384">
    <property type="entry name" value="Homodimeric domain of signal transducing histidine kinase"/>
    <property type="match status" value="1"/>
</dbReference>
<evidence type="ECO:0000259" key="17">
    <source>
        <dbReference type="PROSITE" id="PS50894"/>
    </source>
</evidence>
<organism evidence="18 19">
    <name type="scientific">Halomonas mongoliensis</name>
    <dbReference type="NCBI Taxonomy" id="321265"/>
    <lineage>
        <taxon>Bacteria</taxon>
        <taxon>Pseudomonadati</taxon>
        <taxon>Pseudomonadota</taxon>
        <taxon>Gammaproteobacteria</taxon>
        <taxon>Oceanospirillales</taxon>
        <taxon>Halomonadaceae</taxon>
        <taxon>Halomonas</taxon>
    </lineage>
</organism>
<feature type="transmembrane region" description="Helical" evidence="14">
    <location>
        <begin position="174"/>
        <end position="197"/>
    </location>
</feature>
<evidence type="ECO:0000256" key="11">
    <source>
        <dbReference type="ARBA" id="ARBA00023136"/>
    </source>
</evidence>
<keyword evidence="10" id="KW-0902">Two-component regulatory system</keyword>
<evidence type="ECO:0000259" key="16">
    <source>
        <dbReference type="PROSITE" id="PS50110"/>
    </source>
</evidence>
<feature type="modified residue" description="4-aspartylphosphate" evidence="13">
    <location>
        <position position="529"/>
    </location>
</feature>
<keyword evidence="6 14" id="KW-0812">Transmembrane</keyword>
<gene>
    <name evidence="18" type="ORF">QC820_01770</name>
</gene>
<protein>
    <recommendedName>
        <fullName evidence="3">histidine kinase</fullName>
        <ecNumber evidence="3">2.7.13.3</ecNumber>
    </recommendedName>
</protein>
<evidence type="ECO:0000256" key="1">
    <source>
        <dbReference type="ARBA" id="ARBA00000085"/>
    </source>
</evidence>
<feature type="domain" description="Response regulatory" evidence="16">
    <location>
        <begin position="480"/>
        <end position="598"/>
    </location>
</feature>
<evidence type="ECO:0000256" key="10">
    <source>
        <dbReference type="ARBA" id="ARBA00023012"/>
    </source>
</evidence>
<evidence type="ECO:0000256" key="2">
    <source>
        <dbReference type="ARBA" id="ARBA00004651"/>
    </source>
</evidence>
<dbReference type="PRINTS" id="PR00344">
    <property type="entry name" value="BCTRLSENSOR"/>
</dbReference>
<keyword evidence="19" id="KW-1185">Reference proteome</keyword>
<dbReference type="InterPro" id="IPR036890">
    <property type="entry name" value="HATPase_C_sf"/>
</dbReference>
<feature type="modified residue" description="Phosphohistidine" evidence="12">
    <location>
        <position position="674"/>
    </location>
</feature>
<keyword evidence="5 13" id="KW-0597">Phosphoprotein</keyword>
<dbReference type="EC" id="2.7.13.3" evidence="3"/>
<dbReference type="Gene3D" id="1.20.120.160">
    <property type="entry name" value="HPT domain"/>
    <property type="match status" value="1"/>
</dbReference>
<name>A0ABU1GHP2_9GAMM</name>
<dbReference type="PANTHER" id="PTHR45339">
    <property type="entry name" value="HYBRID SIGNAL TRANSDUCTION HISTIDINE KINASE J"/>
    <property type="match status" value="1"/>
</dbReference>
<keyword evidence="4" id="KW-1003">Cell membrane</keyword>
<keyword evidence="9 14" id="KW-1133">Transmembrane helix</keyword>
<dbReference type="InterPro" id="IPR036097">
    <property type="entry name" value="HisK_dim/P_sf"/>
</dbReference>
<dbReference type="InterPro" id="IPR011006">
    <property type="entry name" value="CheY-like_superfamily"/>
</dbReference>
<dbReference type="SUPFAM" id="SSF55874">
    <property type="entry name" value="ATPase domain of HSP90 chaperone/DNA topoisomerase II/histidine kinase"/>
    <property type="match status" value="1"/>
</dbReference>
<comment type="catalytic activity">
    <reaction evidence="1">
        <text>ATP + protein L-histidine = ADP + protein N-phospho-L-histidine.</text>
        <dbReference type="EC" id="2.7.13.3"/>
    </reaction>
</comment>
<dbReference type="SMART" id="SM00387">
    <property type="entry name" value="HATPase_c"/>
    <property type="match status" value="1"/>
</dbReference>
<accession>A0ABU1GHP2</accession>
<dbReference type="Pfam" id="PF00512">
    <property type="entry name" value="HisKA"/>
    <property type="match status" value="1"/>
</dbReference>
<evidence type="ECO:0000256" key="5">
    <source>
        <dbReference type="ARBA" id="ARBA00022553"/>
    </source>
</evidence>
<comment type="caution">
    <text evidence="18">The sequence shown here is derived from an EMBL/GenBank/DDBJ whole genome shotgun (WGS) entry which is preliminary data.</text>
</comment>
<evidence type="ECO:0000313" key="19">
    <source>
        <dbReference type="Proteomes" id="UP001252270"/>
    </source>
</evidence>
<dbReference type="CDD" id="cd17546">
    <property type="entry name" value="REC_hyHK_CKI1_RcsC-like"/>
    <property type="match status" value="1"/>
</dbReference>
<dbReference type="InterPro" id="IPR003661">
    <property type="entry name" value="HisK_dim/P_dom"/>
</dbReference>
<dbReference type="EMBL" id="JARWAL010000001">
    <property type="protein sequence ID" value="MDR5891528.1"/>
    <property type="molecule type" value="Genomic_DNA"/>
</dbReference>
<reference evidence="18 19" key="1">
    <citation type="submission" date="2023-04" db="EMBL/GenBank/DDBJ databases">
        <title>A long-awaited taxogenomic arrangement of the family Halomonadaceae.</title>
        <authorList>
            <person name="De La Haba R."/>
            <person name="Chuvochina M."/>
            <person name="Wittouck S."/>
            <person name="Arahal D.R."/>
            <person name="Sanchez-Porro C."/>
            <person name="Hugenholtz P."/>
            <person name="Ventosa A."/>
        </authorList>
    </citation>
    <scope>NUCLEOTIDE SEQUENCE [LARGE SCALE GENOMIC DNA]</scope>
    <source>
        <strain evidence="18 19">DSM 17332</strain>
    </source>
</reference>
<evidence type="ECO:0000256" key="8">
    <source>
        <dbReference type="ARBA" id="ARBA00022840"/>
    </source>
</evidence>
<dbReference type="SUPFAM" id="SSF47226">
    <property type="entry name" value="Histidine-containing phosphotransfer domain, HPT domain"/>
    <property type="match status" value="1"/>
</dbReference>
<dbReference type="Gene3D" id="1.10.287.130">
    <property type="match status" value="1"/>
</dbReference>
<feature type="domain" description="HPt" evidence="17">
    <location>
        <begin position="635"/>
        <end position="730"/>
    </location>
</feature>
<dbReference type="SMART" id="SM00388">
    <property type="entry name" value="HisKA"/>
    <property type="match status" value="1"/>
</dbReference>
<dbReference type="CDD" id="cd16922">
    <property type="entry name" value="HATPase_EvgS-ArcB-TorS-like"/>
    <property type="match status" value="1"/>
</dbReference>
<evidence type="ECO:0000256" key="14">
    <source>
        <dbReference type="SAM" id="Phobius"/>
    </source>
</evidence>
<dbReference type="CDD" id="cd00082">
    <property type="entry name" value="HisKA"/>
    <property type="match status" value="1"/>
</dbReference>
<keyword evidence="11 14" id="KW-0472">Membrane</keyword>
<dbReference type="Pfam" id="PF01627">
    <property type="entry name" value="Hpt"/>
    <property type="match status" value="1"/>
</dbReference>
<dbReference type="PROSITE" id="PS50894">
    <property type="entry name" value="HPT"/>
    <property type="match status" value="1"/>
</dbReference>
<dbReference type="InterPro" id="IPR003594">
    <property type="entry name" value="HATPase_dom"/>
</dbReference>
<evidence type="ECO:0000256" key="12">
    <source>
        <dbReference type="PROSITE-ProRule" id="PRU00110"/>
    </source>
</evidence>
<evidence type="ECO:0000313" key="18">
    <source>
        <dbReference type="EMBL" id="MDR5891528.1"/>
    </source>
</evidence>
<dbReference type="InterPro" id="IPR004358">
    <property type="entry name" value="Sig_transdc_His_kin-like_C"/>
</dbReference>
<dbReference type="PANTHER" id="PTHR45339:SF1">
    <property type="entry name" value="HYBRID SIGNAL TRANSDUCTION HISTIDINE KINASE J"/>
    <property type="match status" value="1"/>
</dbReference>
<feature type="domain" description="Histidine kinase" evidence="15">
    <location>
        <begin position="237"/>
        <end position="454"/>
    </location>
</feature>